<dbReference type="HOGENOM" id="CLU_3082666_0_0_9"/>
<dbReference type="AlphaFoldDB" id="R9ULJ5"/>
<proteinExistence type="predicted"/>
<protein>
    <submittedName>
        <fullName evidence="1">Uncharacterized protein</fullName>
    </submittedName>
</protein>
<organism evidence="1 2">
    <name type="scientific">Paenibacillus mucilaginosus K02</name>
    <dbReference type="NCBI Taxonomy" id="997761"/>
    <lineage>
        <taxon>Bacteria</taxon>
        <taxon>Bacillati</taxon>
        <taxon>Bacillota</taxon>
        <taxon>Bacilli</taxon>
        <taxon>Bacillales</taxon>
        <taxon>Paenibacillaceae</taxon>
        <taxon>Paenibacillus</taxon>
    </lineage>
</organism>
<gene>
    <name evidence="1" type="ORF">B2K_39575</name>
</gene>
<evidence type="ECO:0000313" key="2">
    <source>
        <dbReference type="Proteomes" id="UP000007392"/>
    </source>
</evidence>
<sequence>MFPLLLFSLFLFTLGEQSHEKAVTVISYFLNRKHAEIQSAAKRPTNDEKRND</sequence>
<dbReference type="EMBL" id="CP003422">
    <property type="protein sequence ID" value="AGN70719.1"/>
    <property type="molecule type" value="Genomic_DNA"/>
</dbReference>
<accession>R9ULJ5</accession>
<evidence type="ECO:0000313" key="1">
    <source>
        <dbReference type="EMBL" id="AGN70719.1"/>
    </source>
</evidence>
<name>R9ULJ5_9BACL</name>
<reference evidence="1 2" key="1">
    <citation type="submission" date="2013-06" db="EMBL/GenBank/DDBJ databases">
        <title>Complete genome sequence of Paenibacillus mucilaginosus K02.</title>
        <authorList>
            <person name="Xiao B."/>
            <person name="Sun L."/>
            <person name="Xiao L."/>
            <person name="Lian B."/>
        </authorList>
    </citation>
    <scope>NUCLEOTIDE SEQUENCE [LARGE SCALE GENOMIC DNA]</scope>
    <source>
        <strain evidence="1 2">K02</strain>
    </source>
</reference>
<dbReference type="KEGG" id="pmw:B2K_39575"/>
<dbReference type="Proteomes" id="UP000007392">
    <property type="component" value="Chromosome"/>
</dbReference>